<dbReference type="Proteomes" id="UP000798662">
    <property type="component" value="Chromosome 1"/>
</dbReference>
<sequence>MQDNEYLTSYYRPQIQSVRHLIATGFFLFPHNETALGDGGLSALGDAAAHLRPALSRLLSEAWLYGFGPLLLGVCACMASSTAFHIFWNFSPAALKLLSRIDYCAIALLCASHSLTGSFWGFYCSPTPATTTPHTVGVLAATAATVVAIMHPRFDSPAFRTTRAVTFSVLGGICFTPLAHLGAVSGWHPEFTTEAVWLSGVAAAYLAGAILFATRYPECCARKGRYDLLGASHQLMHVCVIGAAALHWYVCVRNFRYRLVYGCTLSPLVPV</sequence>
<accession>A0ACC3BVJ8</accession>
<keyword evidence="2" id="KW-1185">Reference proteome</keyword>
<evidence type="ECO:0000313" key="2">
    <source>
        <dbReference type="Proteomes" id="UP000798662"/>
    </source>
</evidence>
<gene>
    <name evidence="1" type="ORF">I4F81_004282</name>
</gene>
<proteinExistence type="predicted"/>
<name>A0ACC3BVJ8_PYRYE</name>
<reference evidence="1" key="1">
    <citation type="submission" date="2019-11" db="EMBL/GenBank/DDBJ databases">
        <title>Nori genome reveals adaptations in red seaweeds to the harsh intertidal environment.</title>
        <authorList>
            <person name="Wang D."/>
            <person name="Mao Y."/>
        </authorList>
    </citation>
    <scope>NUCLEOTIDE SEQUENCE</scope>
    <source>
        <tissue evidence="1">Gametophyte</tissue>
    </source>
</reference>
<comment type="caution">
    <text evidence="1">The sequence shown here is derived from an EMBL/GenBank/DDBJ whole genome shotgun (WGS) entry which is preliminary data.</text>
</comment>
<dbReference type="EMBL" id="CM020618">
    <property type="protein sequence ID" value="KAK1861701.1"/>
    <property type="molecule type" value="Genomic_DNA"/>
</dbReference>
<organism evidence="1 2">
    <name type="scientific">Pyropia yezoensis</name>
    <name type="common">Susabi-nori</name>
    <name type="synonym">Porphyra yezoensis</name>
    <dbReference type="NCBI Taxonomy" id="2788"/>
    <lineage>
        <taxon>Eukaryota</taxon>
        <taxon>Rhodophyta</taxon>
        <taxon>Bangiophyceae</taxon>
        <taxon>Bangiales</taxon>
        <taxon>Bangiaceae</taxon>
        <taxon>Pyropia</taxon>
    </lineage>
</organism>
<protein>
    <submittedName>
        <fullName evidence="1">Uncharacterized protein</fullName>
    </submittedName>
</protein>
<evidence type="ECO:0000313" key="1">
    <source>
        <dbReference type="EMBL" id="KAK1861701.1"/>
    </source>
</evidence>